<dbReference type="InterPro" id="IPR020781">
    <property type="entry name" value="ATPase_OSCP/d_CS"/>
</dbReference>
<evidence type="ECO:0000256" key="5">
    <source>
        <dbReference type="ARBA" id="ARBA00023136"/>
    </source>
</evidence>
<keyword evidence="3 7" id="KW-0375">Hydrogen ion transport</keyword>
<dbReference type="InterPro" id="IPR000711">
    <property type="entry name" value="ATPase_OSCP/dsu"/>
</dbReference>
<dbReference type="AlphaFoldDB" id="A0A0H4VTH2"/>
<dbReference type="STRING" id="1379910.TH63_18895"/>
<protein>
    <recommendedName>
        <fullName evidence="7">ATP synthase subunit delta</fullName>
    </recommendedName>
    <alternativeName>
        <fullName evidence="7">ATP synthase F(1) sector subunit delta</fullName>
    </alternativeName>
    <alternativeName>
        <fullName evidence="7">F-type ATPase subunit delta</fullName>
        <shortName evidence="7">F-ATPase subunit delta</shortName>
    </alternativeName>
</protein>
<comment type="similarity">
    <text evidence="7">Belongs to the ATPase delta chain family.</text>
</comment>
<reference evidence="8 9" key="1">
    <citation type="submission" date="2015-01" db="EMBL/GenBank/DDBJ databases">
        <title>Rufibacter sp./DG31D/ whole genome sequencing.</title>
        <authorList>
            <person name="Kim M.K."/>
            <person name="Srinivasan S."/>
            <person name="Lee J.-J."/>
        </authorList>
    </citation>
    <scope>NUCLEOTIDE SEQUENCE [LARGE SCALE GENOMIC DNA]</scope>
    <source>
        <strain evidence="8 9">DG31D</strain>
    </source>
</reference>
<keyword evidence="5 7" id="KW-0472">Membrane</keyword>
<dbReference type="PANTHER" id="PTHR11910">
    <property type="entry name" value="ATP SYNTHASE DELTA CHAIN"/>
    <property type="match status" value="1"/>
</dbReference>
<proteinExistence type="inferred from homology"/>
<evidence type="ECO:0000313" key="9">
    <source>
        <dbReference type="Proteomes" id="UP000036458"/>
    </source>
</evidence>
<evidence type="ECO:0000256" key="2">
    <source>
        <dbReference type="ARBA" id="ARBA00022448"/>
    </source>
</evidence>
<dbReference type="PROSITE" id="PS00389">
    <property type="entry name" value="ATPASE_DELTA"/>
    <property type="match status" value="1"/>
</dbReference>
<name>A0A0H4VTH2_9BACT</name>
<dbReference type="InterPro" id="IPR026015">
    <property type="entry name" value="ATP_synth_OSCP/delta_N_sf"/>
</dbReference>
<dbReference type="PATRIC" id="fig|1379910.4.peg.4116"/>
<accession>A0A0H4VTH2</accession>
<dbReference type="SUPFAM" id="SSF47928">
    <property type="entry name" value="N-terminal domain of the delta subunit of the F1F0-ATP synthase"/>
    <property type="match status" value="1"/>
</dbReference>
<keyword evidence="7" id="KW-1003">Cell membrane</keyword>
<dbReference type="HAMAP" id="MF_01416">
    <property type="entry name" value="ATP_synth_delta_bact"/>
    <property type="match status" value="1"/>
</dbReference>
<dbReference type="NCBIfam" id="TIGR01145">
    <property type="entry name" value="ATP_synt_delta"/>
    <property type="match status" value="1"/>
</dbReference>
<keyword evidence="9" id="KW-1185">Reference proteome</keyword>
<keyword evidence="6 7" id="KW-0066">ATP synthesis</keyword>
<dbReference type="Proteomes" id="UP000036458">
    <property type="component" value="Chromosome"/>
</dbReference>
<keyword evidence="7" id="KW-0139">CF(1)</keyword>
<dbReference type="GO" id="GO:0045259">
    <property type="term" value="C:proton-transporting ATP synthase complex"/>
    <property type="evidence" value="ECO:0007669"/>
    <property type="project" value="UniProtKB-KW"/>
</dbReference>
<dbReference type="EMBL" id="CP010777">
    <property type="protein sequence ID" value="AKQ47242.1"/>
    <property type="molecule type" value="Genomic_DNA"/>
</dbReference>
<dbReference type="RefSeq" id="WP_048922329.1">
    <property type="nucleotide sequence ID" value="NZ_CP010777.1"/>
</dbReference>
<evidence type="ECO:0000256" key="7">
    <source>
        <dbReference type="HAMAP-Rule" id="MF_01416"/>
    </source>
</evidence>
<comment type="subcellular location">
    <subcellularLocation>
        <location evidence="7">Cell membrane</location>
        <topology evidence="7">Peripheral membrane protein</topology>
    </subcellularLocation>
    <subcellularLocation>
        <location evidence="1">Membrane</location>
    </subcellularLocation>
</comment>
<dbReference type="GO" id="GO:0005886">
    <property type="term" value="C:plasma membrane"/>
    <property type="evidence" value="ECO:0007669"/>
    <property type="project" value="UniProtKB-SubCell"/>
</dbReference>
<evidence type="ECO:0000256" key="3">
    <source>
        <dbReference type="ARBA" id="ARBA00022781"/>
    </source>
</evidence>
<dbReference type="OrthoDB" id="9802471at2"/>
<comment type="function">
    <text evidence="7">This protein is part of the stalk that links CF(0) to CF(1). It either transmits conformational changes from CF(0) to CF(1) or is implicated in proton conduction.</text>
</comment>
<evidence type="ECO:0000313" key="8">
    <source>
        <dbReference type="EMBL" id="AKQ47242.1"/>
    </source>
</evidence>
<gene>
    <name evidence="7" type="primary">atpH</name>
    <name evidence="8" type="ORF">TH63_18895</name>
</gene>
<dbReference type="Gene3D" id="1.10.520.20">
    <property type="entry name" value="N-terminal domain of the delta subunit of the F1F0-ATP synthase"/>
    <property type="match status" value="1"/>
</dbReference>
<dbReference type="GO" id="GO:0046933">
    <property type="term" value="F:proton-transporting ATP synthase activity, rotational mechanism"/>
    <property type="evidence" value="ECO:0007669"/>
    <property type="project" value="UniProtKB-UniRule"/>
</dbReference>
<keyword evidence="4 7" id="KW-0406">Ion transport</keyword>
<evidence type="ECO:0000256" key="6">
    <source>
        <dbReference type="ARBA" id="ARBA00023310"/>
    </source>
</evidence>
<evidence type="ECO:0000256" key="4">
    <source>
        <dbReference type="ARBA" id="ARBA00023065"/>
    </source>
</evidence>
<dbReference type="KEGG" id="ruf:TH63_18895"/>
<dbReference type="Pfam" id="PF00213">
    <property type="entry name" value="OSCP"/>
    <property type="match status" value="1"/>
</dbReference>
<organism evidence="8 9">
    <name type="scientific">Rufibacter radiotolerans</name>
    <dbReference type="NCBI Taxonomy" id="1379910"/>
    <lineage>
        <taxon>Bacteria</taxon>
        <taxon>Pseudomonadati</taxon>
        <taxon>Bacteroidota</taxon>
        <taxon>Cytophagia</taxon>
        <taxon>Cytophagales</taxon>
        <taxon>Hymenobacteraceae</taxon>
        <taxon>Rufibacter</taxon>
    </lineage>
</organism>
<dbReference type="PRINTS" id="PR00125">
    <property type="entry name" value="ATPASEDELTA"/>
</dbReference>
<keyword evidence="2 7" id="KW-0813">Transport</keyword>
<evidence type="ECO:0000256" key="1">
    <source>
        <dbReference type="ARBA" id="ARBA00004370"/>
    </source>
</evidence>
<sequence length="185" mass="21064">MSDIRVASRYAKSLLGLAEEKGLLEQIYADMLLFTKTVEETRELQLALCNPIVKHDKKLAILTAIFGNKVNAMTMAFFRIITQKNRENVLDAVAREFVTQYNLYKGIQKATVTTAVPLTGDLRATFQKMVEDRTGMKVELQEKVDPEVIGGYMLRIGDDQLDSTVRSRVQKLKNKFKENPYITKL</sequence>
<comment type="function">
    <text evidence="7">F(1)F(0) ATP synthase produces ATP from ADP in the presence of a proton or sodium gradient. F-type ATPases consist of two structural domains, F(1) containing the extramembraneous catalytic core and F(0) containing the membrane proton channel, linked together by a central stalk and a peripheral stalk. During catalysis, ATP synthesis in the catalytic domain of F(1) is coupled via a rotary mechanism of the central stalk subunits to proton translocation.</text>
</comment>